<accession>A0A388KJB5</accession>
<name>A0A388KJB5_CHABU</name>
<reference evidence="1 2" key="1">
    <citation type="journal article" date="2018" name="Cell">
        <title>The Chara Genome: Secondary Complexity and Implications for Plant Terrestrialization.</title>
        <authorList>
            <person name="Nishiyama T."/>
            <person name="Sakayama H."/>
            <person name="Vries J.D."/>
            <person name="Buschmann H."/>
            <person name="Saint-Marcoux D."/>
            <person name="Ullrich K.K."/>
            <person name="Haas F.B."/>
            <person name="Vanderstraeten L."/>
            <person name="Becker D."/>
            <person name="Lang D."/>
            <person name="Vosolsobe S."/>
            <person name="Rombauts S."/>
            <person name="Wilhelmsson P.K.I."/>
            <person name="Janitza P."/>
            <person name="Kern R."/>
            <person name="Heyl A."/>
            <person name="Rumpler F."/>
            <person name="Villalobos L.I.A.C."/>
            <person name="Clay J.M."/>
            <person name="Skokan R."/>
            <person name="Toyoda A."/>
            <person name="Suzuki Y."/>
            <person name="Kagoshima H."/>
            <person name="Schijlen E."/>
            <person name="Tajeshwar N."/>
            <person name="Catarino B."/>
            <person name="Hetherington A.J."/>
            <person name="Saltykova A."/>
            <person name="Bonnot C."/>
            <person name="Breuninger H."/>
            <person name="Symeonidi A."/>
            <person name="Radhakrishnan G.V."/>
            <person name="Van Nieuwerburgh F."/>
            <person name="Deforce D."/>
            <person name="Chang C."/>
            <person name="Karol K.G."/>
            <person name="Hedrich R."/>
            <person name="Ulvskov P."/>
            <person name="Glockner G."/>
            <person name="Delwiche C.F."/>
            <person name="Petrasek J."/>
            <person name="Van de Peer Y."/>
            <person name="Friml J."/>
            <person name="Beilby M."/>
            <person name="Dolan L."/>
            <person name="Kohara Y."/>
            <person name="Sugano S."/>
            <person name="Fujiyama A."/>
            <person name="Delaux P.-M."/>
            <person name="Quint M."/>
            <person name="TheiBen G."/>
            <person name="Hagemann M."/>
            <person name="Harholt J."/>
            <person name="Dunand C."/>
            <person name="Zachgo S."/>
            <person name="Langdale J."/>
            <person name="Maumus F."/>
            <person name="Straeten D.V.D."/>
            <person name="Gould S.B."/>
            <person name="Rensing S.A."/>
        </authorList>
    </citation>
    <scope>NUCLEOTIDE SEQUENCE [LARGE SCALE GENOMIC DNA]</scope>
    <source>
        <strain evidence="1 2">S276</strain>
    </source>
</reference>
<sequence length="149" mass="16881">MGNACSLNGDHVLSINEAAETLRVVVPPVRCCCCVCFCLFWDESFPLRAIVNVDTMPDEARWNLQRACYFKGNRLGRRTYGQARFAWGGPLYLFSVTDYRQTLGITLEEGQRFSRLIVQVSPWEDPKAVADKLREAAETARKSCHTSEL</sequence>
<comment type="caution">
    <text evidence="1">The sequence shown here is derived from an EMBL/GenBank/DDBJ whole genome shotgun (WGS) entry which is preliminary data.</text>
</comment>
<organism evidence="1 2">
    <name type="scientific">Chara braunii</name>
    <name type="common">Braun's stonewort</name>
    <dbReference type="NCBI Taxonomy" id="69332"/>
    <lineage>
        <taxon>Eukaryota</taxon>
        <taxon>Viridiplantae</taxon>
        <taxon>Streptophyta</taxon>
        <taxon>Charophyceae</taxon>
        <taxon>Charales</taxon>
        <taxon>Characeae</taxon>
        <taxon>Chara</taxon>
    </lineage>
</organism>
<evidence type="ECO:0000313" key="2">
    <source>
        <dbReference type="Proteomes" id="UP000265515"/>
    </source>
</evidence>
<dbReference type="Gramene" id="GBG70155">
    <property type="protein sequence ID" value="GBG70155"/>
    <property type="gene ID" value="CBR_g6286"/>
</dbReference>
<dbReference type="Proteomes" id="UP000265515">
    <property type="component" value="Unassembled WGS sequence"/>
</dbReference>
<dbReference type="AlphaFoldDB" id="A0A388KJB5"/>
<keyword evidence="2" id="KW-1185">Reference proteome</keyword>
<dbReference type="EMBL" id="BFEA01000126">
    <property type="protein sequence ID" value="GBG70155.1"/>
    <property type="molecule type" value="Genomic_DNA"/>
</dbReference>
<gene>
    <name evidence="1" type="ORF">CBR_g6286</name>
</gene>
<protein>
    <submittedName>
        <fullName evidence="1">Uncharacterized protein</fullName>
    </submittedName>
</protein>
<evidence type="ECO:0000313" key="1">
    <source>
        <dbReference type="EMBL" id="GBG70155.1"/>
    </source>
</evidence>
<proteinExistence type="predicted"/>